<keyword evidence="12" id="KW-0472">Membrane</keyword>
<dbReference type="GO" id="GO:0042981">
    <property type="term" value="P:regulation of apoptotic process"/>
    <property type="evidence" value="ECO:0007669"/>
    <property type="project" value="TreeGrafter"/>
</dbReference>
<evidence type="ECO:0000256" key="19">
    <source>
        <dbReference type="PROSITE-ProRule" id="PRU10141"/>
    </source>
</evidence>
<dbReference type="PROSITE" id="PS00108">
    <property type="entry name" value="PROTEIN_KINASE_ST"/>
    <property type="match status" value="1"/>
</dbReference>
<dbReference type="SMART" id="SM00220">
    <property type="entry name" value="S_TKc"/>
    <property type="match status" value="1"/>
</dbReference>
<keyword evidence="9 19" id="KW-0547">Nucleotide-binding</keyword>
<dbReference type="GO" id="GO:0005743">
    <property type="term" value="C:mitochondrial inner membrane"/>
    <property type="evidence" value="ECO:0007669"/>
    <property type="project" value="UniProtKB-SubCell"/>
</dbReference>
<dbReference type="InterPro" id="IPR011009">
    <property type="entry name" value="Kinase-like_dom_sf"/>
</dbReference>
<evidence type="ECO:0000256" key="10">
    <source>
        <dbReference type="ARBA" id="ARBA00022777"/>
    </source>
</evidence>
<evidence type="ECO:0000256" key="3">
    <source>
        <dbReference type="ARBA" id="ARBA00004514"/>
    </source>
</evidence>
<dbReference type="PANTHER" id="PTHR22972">
    <property type="entry name" value="SERINE/THREONINE PROTEIN KINASE"/>
    <property type="match status" value="1"/>
</dbReference>
<keyword evidence="7" id="KW-0808">Transferase</keyword>
<reference evidence="22" key="1">
    <citation type="submission" date="2017-01" db="EMBL/GenBank/DDBJ databases">
        <title>Comparative genomics of anhydrobiosis in the tardigrade Hypsibius dujardini.</title>
        <authorList>
            <person name="Yoshida Y."/>
            <person name="Koutsovoulos G."/>
            <person name="Laetsch D."/>
            <person name="Stevens L."/>
            <person name="Kumar S."/>
            <person name="Horikawa D."/>
            <person name="Ishino K."/>
            <person name="Komine S."/>
            <person name="Tomita M."/>
            <person name="Blaxter M."/>
            <person name="Arakawa K."/>
        </authorList>
    </citation>
    <scope>NUCLEOTIDE SEQUENCE [LARGE SCALE GENOMIC DNA]</scope>
    <source>
        <strain evidence="22">Z151</strain>
    </source>
</reference>
<dbReference type="GO" id="GO:0046872">
    <property type="term" value="F:metal ion binding"/>
    <property type="evidence" value="ECO:0007669"/>
    <property type="project" value="UniProtKB-KW"/>
</dbReference>
<evidence type="ECO:0000256" key="17">
    <source>
        <dbReference type="ARBA" id="ARBA00047899"/>
    </source>
</evidence>
<comment type="catalytic activity">
    <reaction evidence="18">
        <text>L-seryl-[protein] + ATP = O-phospho-L-seryl-[protein] + ADP + H(+)</text>
        <dbReference type="Rhea" id="RHEA:17989"/>
        <dbReference type="Rhea" id="RHEA-COMP:9863"/>
        <dbReference type="Rhea" id="RHEA-COMP:11604"/>
        <dbReference type="ChEBI" id="CHEBI:15378"/>
        <dbReference type="ChEBI" id="CHEBI:29999"/>
        <dbReference type="ChEBI" id="CHEBI:30616"/>
        <dbReference type="ChEBI" id="CHEBI:83421"/>
        <dbReference type="ChEBI" id="CHEBI:456216"/>
        <dbReference type="EC" id="2.7.11.1"/>
    </reaction>
</comment>
<keyword evidence="22" id="KW-1185">Reference proteome</keyword>
<evidence type="ECO:0000256" key="15">
    <source>
        <dbReference type="ARBA" id="ARBA00022946"/>
    </source>
</evidence>
<keyword evidence="10 21" id="KW-0418">Kinase</keyword>
<dbReference type="PROSITE" id="PS50011">
    <property type="entry name" value="PROTEIN_KINASE_DOM"/>
    <property type="match status" value="1"/>
</dbReference>
<dbReference type="SUPFAM" id="SSF56112">
    <property type="entry name" value="Protein kinase-like (PK-like)"/>
    <property type="match status" value="1"/>
</dbReference>
<evidence type="ECO:0000256" key="9">
    <source>
        <dbReference type="ARBA" id="ARBA00022741"/>
    </source>
</evidence>
<feature type="domain" description="Protein kinase" evidence="20">
    <location>
        <begin position="163"/>
        <end position="463"/>
    </location>
</feature>
<evidence type="ECO:0000313" key="22">
    <source>
        <dbReference type="Proteomes" id="UP000192578"/>
    </source>
</evidence>
<organism evidence="21 22">
    <name type="scientific">Hypsibius exemplaris</name>
    <name type="common">Freshwater tardigrade</name>
    <dbReference type="NCBI Taxonomy" id="2072580"/>
    <lineage>
        <taxon>Eukaryota</taxon>
        <taxon>Metazoa</taxon>
        <taxon>Ecdysozoa</taxon>
        <taxon>Tardigrada</taxon>
        <taxon>Eutardigrada</taxon>
        <taxon>Parachela</taxon>
        <taxon>Hypsibioidea</taxon>
        <taxon>Hypsibiidae</taxon>
        <taxon>Hypsibius</taxon>
    </lineage>
</organism>
<dbReference type="Gene3D" id="1.10.510.10">
    <property type="entry name" value="Transferase(Phosphotransferase) domain 1"/>
    <property type="match status" value="1"/>
</dbReference>
<dbReference type="Pfam" id="PF00069">
    <property type="entry name" value="Pkinase"/>
    <property type="match status" value="1"/>
</dbReference>
<dbReference type="GO" id="GO:0005829">
    <property type="term" value="C:cytosol"/>
    <property type="evidence" value="ECO:0007669"/>
    <property type="project" value="UniProtKB-SubCell"/>
</dbReference>
<evidence type="ECO:0000259" key="20">
    <source>
        <dbReference type="PROSITE" id="PS50011"/>
    </source>
</evidence>
<evidence type="ECO:0000256" key="18">
    <source>
        <dbReference type="ARBA" id="ARBA00048679"/>
    </source>
</evidence>
<keyword evidence="6" id="KW-0723">Serine/threonine-protein kinase</keyword>
<keyword evidence="8" id="KW-0479">Metal-binding</keyword>
<dbReference type="AlphaFoldDB" id="A0A1W0WUC7"/>
<comment type="catalytic activity">
    <reaction evidence="17">
        <text>L-threonyl-[protein] + ATP = O-phospho-L-threonyl-[protein] + ADP + H(+)</text>
        <dbReference type="Rhea" id="RHEA:46608"/>
        <dbReference type="Rhea" id="RHEA-COMP:11060"/>
        <dbReference type="Rhea" id="RHEA-COMP:11605"/>
        <dbReference type="ChEBI" id="CHEBI:15378"/>
        <dbReference type="ChEBI" id="CHEBI:30013"/>
        <dbReference type="ChEBI" id="CHEBI:30616"/>
        <dbReference type="ChEBI" id="CHEBI:61977"/>
        <dbReference type="ChEBI" id="CHEBI:456216"/>
        <dbReference type="EC" id="2.7.11.1"/>
    </reaction>
</comment>
<dbReference type="EC" id="2.7.11.1" evidence="5"/>
<dbReference type="GO" id="GO:0090141">
    <property type="term" value="P:positive regulation of mitochondrial fission"/>
    <property type="evidence" value="ECO:0007669"/>
    <property type="project" value="TreeGrafter"/>
</dbReference>
<dbReference type="GO" id="GO:0004674">
    <property type="term" value="F:protein serine/threonine kinase activity"/>
    <property type="evidence" value="ECO:0007669"/>
    <property type="project" value="UniProtKB-KW"/>
</dbReference>
<dbReference type="PANTHER" id="PTHR22972:SF7">
    <property type="entry name" value="SERINE_THREONINE-PROTEIN KINASE PINK1, MITOCHONDRIAL"/>
    <property type="match status" value="1"/>
</dbReference>
<keyword evidence="11" id="KW-1000">Mitochondrion outer membrane</keyword>
<evidence type="ECO:0000256" key="14">
    <source>
        <dbReference type="ARBA" id="ARBA00022842"/>
    </source>
</evidence>
<dbReference type="GO" id="GO:0005741">
    <property type="term" value="C:mitochondrial outer membrane"/>
    <property type="evidence" value="ECO:0007669"/>
    <property type="project" value="UniProtKB-SubCell"/>
</dbReference>
<sequence>MSLRQIFVGLHKQVARMRQLYQIHGHIAKQQQQQAIQAPWGATTVGVGRKVLLRVPRPLPPPPVTSAATTWREVFRGILGLNVLQEARRTTVFLRRLAVRHGRPVAPLLGFIAAFLRESKTDEFKTNAACGAAREDANEFSKANVDQQKPPLDLSGFRKISDLEFGKPLGKGCNAAVYEARMRQTVDPAPAKSYDLAVKVLFNYSNHSNADEVSRIFQNELLPSRLRHLNIIDVFQALVDEVPRLPECDRLFPSALPARLHPEGLGRNQTMFVLMNKYSCTLRDDLLKRSKYELSEGLAVFAQLLEGLVKLGKENVCHRDLKSDNILLVKQGESIARAVLSDFGCSLNSLKLKYTSPLIPKGGNRALMAPEVVNASAGLFSVIDYSRSDLWAIGTVGYEIFAGFNPFFEGIFKLDSANYDDTRLPEVIAENGPLNNLIHGILRRDPSKRPSPSLAATACHMMLWDFPLEKIPTLETVRLWIMCLCVKLICGSRQHPMHRALLATFLKRCQLTEIMEGWKLLTVSTVYWQNSPNSHRPDSF</sequence>
<protein>
    <recommendedName>
        <fullName evidence="5">non-specific serine/threonine protein kinase</fullName>
        <ecNumber evidence="5">2.7.11.1</ecNumber>
    </recommendedName>
</protein>
<name>A0A1W0WUC7_HYPEX</name>
<evidence type="ECO:0000256" key="16">
    <source>
        <dbReference type="ARBA" id="ARBA00023128"/>
    </source>
</evidence>
<evidence type="ECO:0000256" key="2">
    <source>
        <dbReference type="ARBA" id="ARBA00004434"/>
    </source>
</evidence>
<evidence type="ECO:0000256" key="4">
    <source>
        <dbReference type="ARBA" id="ARBA00004572"/>
    </source>
</evidence>
<keyword evidence="16" id="KW-0496">Mitochondrion</keyword>
<keyword evidence="12" id="KW-0999">Mitochondrion inner membrane</keyword>
<dbReference type="InterPro" id="IPR008271">
    <property type="entry name" value="Ser/Thr_kinase_AS"/>
</dbReference>
<evidence type="ECO:0000256" key="5">
    <source>
        <dbReference type="ARBA" id="ARBA00012513"/>
    </source>
</evidence>
<dbReference type="EMBL" id="MTYJ01000046">
    <property type="protein sequence ID" value="OQV18757.1"/>
    <property type="molecule type" value="Genomic_DNA"/>
</dbReference>
<gene>
    <name evidence="21" type="ORF">BV898_07194</name>
</gene>
<keyword evidence="14" id="KW-0460">Magnesium</keyword>
<dbReference type="Proteomes" id="UP000192578">
    <property type="component" value="Unassembled WGS sequence"/>
</dbReference>
<feature type="binding site" evidence="19">
    <location>
        <position position="199"/>
    </location>
    <ligand>
        <name>ATP</name>
        <dbReference type="ChEBI" id="CHEBI:30616"/>
    </ligand>
</feature>
<dbReference type="PROSITE" id="PS00107">
    <property type="entry name" value="PROTEIN_KINASE_ATP"/>
    <property type="match status" value="1"/>
</dbReference>
<evidence type="ECO:0000256" key="1">
    <source>
        <dbReference type="ARBA" id="ARBA00001946"/>
    </source>
</evidence>
<dbReference type="OrthoDB" id="1405469at2759"/>
<comment type="caution">
    <text evidence="21">The sequence shown here is derived from an EMBL/GenBank/DDBJ whole genome shotgun (WGS) entry which is preliminary data.</text>
</comment>
<keyword evidence="13 19" id="KW-0067">ATP-binding</keyword>
<evidence type="ECO:0000256" key="8">
    <source>
        <dbReference type="ARBA" id="ARBA00022723"/>
    </source>
</evidence>
<proteinExistence type="predicted"/>
<evidence type="ECO:0000256" key="13">
    <source>
        <dbReference type="ARBA" id="ARBA00022840"/>
    </source>
</evidence>
<dbReference type="Gene3D" id="3.30.200.20">
    <property type="entry name" value="Phosphorylase Kinase, domain 1"/>
    <property type="match status" value="1"/>
</dbReference>
<dbReference type="InterPro" id="IPR017441">
    <property type="entry name" value="Protein_kinase_ATP_BS"/>
</dbReference>
<dbReference type="GO" id="GO:0005524">
    <property type="term" value="F:ATP binding"/>
    <property type="evidence" value="ECO:0007669"/>
    <property type="project" value="UniProtKB-UniRule"/>
</dbReference>
<accession>A0A1W0WUC7</accession>
<comment type="cofactor">
    <cofactor evidence="1">
        <name>Mg(2+)</name>
        <dbReference type="ChEBI" id="CHEBI:18420"/>
    </cofactor>
</comment>
<dbReference type="InterPro" id="IPR000719">
    <property type="entry name" value="Prot_kinase_dom"/>
</dbReference>
<comment type="subcellular location">
    <subcellularLocation>
        <location evidence="3">Cytoplasm</location>
        <location evidence="3">Cytosol</location>
    </subcellularLocation>
    <subcellularLocation>
        <location evidence="2">Mitochondrion inner membrane</location>
        <topology evidence="2">Single-pass membrane protein</topology>
    </subcellularLocation>
    <subcellularLocation>
        <location evidence="4">Mitochondrion outer membrane</location>
        <topology evidence="4">Single-pass membrane protein</topology>
    </subcellularLocation>
</comment>
<evidence type="ECO:0000256" key="11">
    <source>
        <dbReference type="ARBA" id="ARBA00022787"/>
    </source>
</evidence>
<evidence type="ECO:0000313" key="21">
    <source>
        <dbReference type="EMBL" id="OQV18757.1"/>
    </source>
</evidence>
<dbReference type="InterPro" id="IPR051511">
    <property type="entry name" value="MitoQC_Scaffold_Kinases"/>
</dbReference>
<dbReference type="GO" id="GO:0000422">
    <property type="term" value="P:autophagy of mitochondrion"/>
    <property type="evidence" value="ECO:0007669"/>
    <property type="project" value="TreeGrafter"/>
</dbReference>
<evidence type="ECO:0000256" key="6">
    <source>
        <dbReference type="ARBA" id="ARBA00022527"/>
    </source>
</evidence>
<keyword evidence="15" id="KW-0809">Transit peptide</keyword>
<evidence type="ECO:0000256" key="7">
    <source>
        <dbReference type="ARBA" id="ARBA00022679"/>
    </source>
</evidence>
<evidence type="ECO:0000256" key="12">
    <source>
        <dbReference type="ARBA" id="ARBA00022792"/>
    </source>
</evidence>